<feature type="repeat" description="TPR" evidence="1">
    <location>
        <begin position="116"/>
        <end position="149"/>
    </location>
</feature>
<dbReference type="FunFam" id="1.25.40.10:FF:000239">
    <property type="entry name" value="Transmembrane and TPR repeat-containing protein 3"/>
    <property type="match status" value="1"/>
</dbReference>
<dbReference type="InterPro" id="IPR019734">
    <property type="entry name" value="TPR_rpt"/>
</dbReference>
<dbReference type="GO" id="GO:0005783">
    <property type="term" value="C:endoplasmic reticulum"/>
    <property type="evidence" value="ECO:0007669"/>
    <property type="project" value="TreeGrafter"/>
</dbReference>
<dbReference type="EMBL" id="KK121163">
    <property type="protein sequence ID" value="KFM79887.1"/>
    <property type="molecule type" value="Genomic_DNA"/>
</dbReference>
<dbReference type="InterPro" id="IPR011990">
    <property type="entry name" value="TPR-like_helical_dom_sf"/>
</dbReference>
<organism evidence="4 5">
    <name type="scientific">Stegodyphus mimosarum</name>
    <name type="common">African social velvet spider</name>
    <dbReference type="NCBI Taxonomy" id="407821"/>
    <lineage>
        <taxon>Eukaryota</taxon>
        <taxon>Metazoa</taxon>
        <taxon>Ecdysozoa</taxon>
        <taxon>Arthropoda</taxon>
        <taxon>Chelicerata</taxon>
        <taxon>Arachnida</taxon>
        <taxon>Araneae</taxon>
        <taxon>Araneomorphae</taxon>
        <taxon>Entelegynae</taxon>
        <taxon>Eresoidea</taxon>
        <taxon>Eresidae</taxon>
        <taxon>Stegodyphus</taxon>
    </lineage>
</organism>
<dbReference type="PROSITE" id="PS50293">
    <property type="entry name" value="TPR_REGION"/>
    <property type="match status" value="2"/>
</dbReference>
<feature type="repeat" description="TPR" evidence="1">
    <location>
        <begin position="233"/>
        <end position="266"/>
    </location>
</feature>
<gene>
    <name evidence="4" type="ORF">X975_26973</name>
</gene>
<dbReference type="SMART" id="SM00028">
    <property type="entry name" value="TPR"/>
    <property type="match status" value="8"/>
</dbReference>
<accession>A0A087UR98</accession>
<proteinExistence type="predicted"/>
<dbReference type="PROSITE" id="PS50005">
    <property type="entry name" value="TPR"/>
    <property type="match status" value="4"/>
</dbReference>
<dbReference type="Pfam" id="PF13432">
    <property type="entry name" value="TPR_16"/>
    <property type="match status" value="1"/>
</dbReference>
<dbReference type="Pfam" id="PF14559">
    <property type="entry name" value="TPR_19"/>
    <property type="match status" value="1"/>
</dbReference>
<feature type="repeat" description="TPR" evidence="1">
    <location>
        <begin position="267"/>
        <end position="300"/>
    </location>
</feature>
<dbReference type="Gene3D" id="1.25.40.10">
    <property type="entry name" value="Tetratricopeptide repeat domain"/>
    <property type="match status" value="5"/>
</dbReference>
<dbReference type="AlphaFoldDB" id="A0A087UR98"/>
<reference evidence="4 5" key="1">
    <citation type="submission" date="2013-11" db="EMBL/GenBank/DDBJ databases">
        <title>Genome sequencing of Stegodyphus mimosarum.</title>
        <authorList>
            <person name="Bechsgaard J."/>
        </authorList>
    </citation>
    <scope>NUCLEOTIDE SEQUENCE [LARGE SCALE GENOMIC DNA]</scope>
</reference>
<evidence type="ECO:0000313" key="4">
    <source>
        <dbReference type="EMBL" id="KFM79887.1"/>
    </source>
</evidence>
<feature type="non-terminal residue" evidence="4">
    <location>
        <position position="533"/>
    </location>
</feature>
<keyword evidence="3" id="KW-0472">Membrane</keyword>
<dbReference type="Proteomes" id="UP000054359">
    <property type="component" value="Unassembled WGS sequence"/>
</dbReference>
<evidence type="ECO:0000256" key="2">
    <source>
        <dbReference type="SAM" id="MobiDB-lite"/>
    </source>
</evidence>
<sequence length="533" mass="61233">MLIWKSYRSDYRISRRIIMGLSLCVFPYLPASNLLFPVGFVVAERVLYIPSMGFCFLVAQGWHALCLVARKYKPLLHFALVILLCLNSSKTIYRNFDWQTEESLFQSGLRVTHNNAKLYNNLGHVMESKGKHLEALELFLQATKVQPDDLGSHLNVGRAYNSLGMPEKAEQAFWMAKNLLPKKRPGERYQTHIVPRHMDLFLNLGNLLSKNHSRLEEAQELYREAINMKTDYVDAYIQRASVLLKLNRSEEAYDMYKEALKHDRMNPDIFYNIGVLLLEQGKSLQALARFDQALKLNPEHEKSLLNYAILTQDSGDSSLRRLAHERLQVLLDKGRQPERTYFNMGMLAMQDGDTLRAENYFRKALELRGDFDAALFNLALVLYEKERPLEAVPYLKRLKGRHLKGLVLLGNIYFSDLNNYTAAQQCYELILKQDPNHIPAMHNLCAALFQMGQLESAESCLLRAAALAPGERYIDQHLKLVRQHRKKSLPKFLEKPNSEPGYCSGSNSNCNREGTDQNSFSKNGNAPEEQIRL</sequence>
<dbReference type="Pfam" id="PF13181">
    <property type="entry name" value="TPR_8"/>
    <property type="match status" value="1"/>
</dbReference>
<dbReference type="PANTHER" id="PTHR44395">
    <property type="match status" value="1"/>
</dbReference>
<dbReference type="OrthoDB" id="6418308at2759"/>
<evidence type="ECO:0000313" key="5">
    <source>
        <dbReference type="Proteomes" id="UP000054359"/>
    </source>
</evidence>
<name>A0A087UR98_STEMI</name>
<evidence type="ECO:0000256" key="3">
    <source>
        <dbReference type="SAM" id="Phobius"/>
    </source>
</evidence>
<dbReference type="GO" id="GO:0000030">
    <property type="term" value="F:mannosyltransferase activity"/>
    <property type="evidence" value="ECO:0007669"/>
    <property type="project" value="TreeGrafter"/>
</dbReference>
<dbReference type="PANTHER" id="PTHR44395:SF1">
    <property type="entry name" value="PROTEIN O-MANNOSYL-TRANSFERASE TMTC3"/>
    <property type="match status" value="1"/>
</dbReference>
<evidence type="ECO:0000256" key="1">
    <source>
        <dbReference type="PROSITE-ProRule" id="PRU00339"/>
    </source>
</evidence>
<feature type="compositionally biased region" description="Polar residues" evidence="2">
    <location>
        <begin position="504"/>
        <end position="524"/>
    </location>
</feature>
<dbReference type="Pfam" id="PF13414">
    <property type="entry name" value="TPR_11"/>
    <property type="match status" value="1"/>
</dbReference>
<dbReference type="SUPFAM" id="SSF48452">
    <property type="entry name" value="TPR-like"/>
    <property type="match status" value="2"/>
</dbReference>
<keyword evidence="5" id="KW-1185">Reference proteome</keyword>
<keyword evidence="1" id="KW-0802">TPR repeat</keyword>
<keyword evidence="3 4" id="KW-0812">Transmembrane</keyword>
<feature type="repeat" description="TPR" evidence="1">
    <location>
        <begin position="338"/>
        <end position="371"/>
    </location>
</feature>
<dbReference type="STRING" id="407821.A0A087UR98"/>
<protein>
    <submittedName>
        <fullName evidence="4">Transmembrane and TPR repeat-containing protein</fullName>
    </submittedName>
</protein>
<feature type="region of interest" description="Disordered" evidence="2">
    <location>
        <begin position="496"/>
        <end position="533"/>
    </location>
</feature>
<dbReference type="OMA" id="HIVPRHM"/>
<keyword evidence="3" id="KW-1133">Transmembrane helix</keyword>
<dbReference type="GO" id="GO:0035269">
    <property type="term" value="P:protein O-linked glycosylation via mannose"/>
    <property type="evidence" value="ECO:0007669"/>
    <property type="project" value="TreeGrafter"/>
</dbReference>
<feature type="transmembrane region" description="Helical" evidence="3">
    <location>
        <begin position="21"/>
        <end position="42"/>
    </location>
</feature>